<evidence type="ECO:0000259" key="5">
    <source>
        <dbReference type="PROSITE" id="PS51077"/>
    </source>
</evidence>
<dbReference type="RefSeq" id="WP_324668084.1">
    <property type="nucleotide sequence ID" value="NZ_CP141614.1"/>
</dbReference>
<dbReference type="InterPro" id="IPR029016">
    <property type="entry name" value="GAF-like_dom_sf"/>
</dbReference>
<dbReference type="InterPro" id="IPR014757">
    <property type="entry name" value="Tscrpt_reg_IclR_C"/>
</dbReference>
<evidence type="ECO:0000313" key="7">
    <source>
        <dbReference type="EMBL" id="WRP13828.1"/>
    </source>
</evidence>
<proteinExistence type="predicted"/>
<keyword evidence="3" id="KW-0804">Transcription</keyword>
<dbReference type="Pfam" id="PF01614">
    <property type="entry name" value="IclR_C"/>
    <property type="match status" value="1"/>
</dbReference>
<evidence type="ECO:0000256" key="2">
    <source>
        <dbReference type="ARBA" id="ARBA00023125"/>
    </source>
</evidence>
<dbReference type="PROSITE" id="PS51078">
    <property type="entry name" value="ICLR_ED"/>
    <property type="match status" value="1"/>
</dbReference>
<feature type="domain" description="IclR-ED" evidence="6">
    <location>
        <begin position="106"/>
        <end position="290"/>
    </location>
</feature>
<dbReference type="InterPro" id="IPR011991">
    <property type="entry name" value="ArsR-like_HTH"/>
</dbReference>
<organism evidence="7 8">
    <name type="scientific">Geochorda subterranea</name>
    <dbReference type="NCBI Taxonomy" id="3109564"/>
    <lineage>
        <taxon>Bacteria</taxon>
        <taxon>Bacillati</taxon>
        <taxon>Bacillota</taxon>
        <taxon>Limnochordia</taxon>
        <taxon>Limnochordales</taxon>
        <taxon>Geochordaceae</taxon>
        <taxon>Geochorda</taxon>
    </lineage>
</organism>
<gene>
    <name evidence="7" type="ORF">VLY81_10325</name>
</gene>
<dbReference type="SUPFAM" id="SSF55781">
    <property type="entry name" value="GAF domain-like"/>
    <property type="match status" value="1"/>
</dbReference>
<protein>
    <submittedName>
        <fullName evidence="7">IclR family transcriptional regulator</fullName>
    </submittedName>
</protein>
<name>A0ABZ1BMV0_9FIRM</name>
<keyword evidence="2" id="KW-0238">DNA-binding</keyword>
<sequence length="312" mass="33247">MTAGSTGLPGSLGLPGSPTVSPLGSPTDSPAPRLAADTYAIASVDKAVQLLLAMAQWPPERTAGVSELARQLGLTKTQVYRLLRTLERHDLVVQEPGERRYRLGPTLLALGEAARERIGLVRAARPVMDRLAAETGESVHLVERHQRLAVVVDLRDSAQRVRLTARVGGRYPLHAGACPQAILAYLPAHQQEQVLAQLASLPRYTPRTVLDPARLRRILDDVRERGYAFSDEDVDPGARAVGAPIFGPSGEPVGAISVAGPSFRLPDALVPRYGALVRQAAAEVTARFGGVVPPAFERAAAADGPHHGERPS</sequence>
<dbReference type="InterPro" id="IPR036388">
    <property type="entry name" value="WH-like_DNA-bd_sf"/>
</dbReference>
<dbReference type="InterPro" id="IPR050707">
    <property type="entry name" value="HTH_MetabolicPath_Reg"/>
</dbReference>
<dbReference type="Proteomes" id="UP001333102">
    <property type="component" value="Chromosome"/>
</dbReference>
<keyword evidence="1" id="KW-0805">Transcription regulation</keyword>
<evidence type="ECO:0000313" key="8">
    <source>
        <dbReference type="Proteomes" id="UP001333102"/>
    </source>
</evidence>
<dbReference type="Pfam" id="PF09339">
    <property type="entry name" value="HTH_IclR"/>
    <property type="match status" value="1"/>
</dbReference>
<dbReference type="PROSITE" id="PS51077">
    <property type="entry name" value="HTH_ICLR"/>
    <property type="match status" value="1"/>
</dbReference>
<keyword evidence="8" id="KW-1185">Reference proteome</keyword>
<feature type="compositionally biased region" description="Low complexity" evidence="4">
    <location>
        <begin position="1"/>
        <end position="27"/>
    </location>
</feature>
<dbReference type="CDD" id="cd00090">
    <property type="entry name" value="HTH_ARSR"/>
    <property type="match status" value="1"/>
</dbReference>
<dbReference type="Gene3D" id="3.30.450.40">
    <property type="match status" value="1"/>
</dbReference>
<reference evidence="8" key="1">
    <citation type="submission" date="2023-12" db="EMBL/GenBank/DDBJ databases">
        <title>Novel isolates from deep terrestrial aquifers shed light on the physiology and ecology of the class Limnochordia.</title>
        <authorList>
            <person name="Karnachuk O.V."/>
            <person name="Lukina A.P."/>
            <person name="Avakyan M.R."/>
            <person name="Kadnikov V."/>
            <person name="Begmatov S."/>
            <person name="Beletsky A.V."/>
            <person name="Mardanov A.V."/>
            <person name="Ravin N.V."/>
        </authorList>
    </citation>
    <scope>NUCLEOTIDE SEQUENCE [LARGE SCALE GENOMIC DNA]</scope>
    <source>
        <strain evidence="8">LN</strain>
    </source>
</reference>
<evidence type="ECO:0000256" key="1">
    <source>
        <dbReference type="ARBA" id="ARBA00023015"/>
    </source>
</evidence>
<dbReference type="PANTHER" id="PTHR30136:SF24">
    <property type="entry name" value="HTH-TYPE TRANSCRIPTIONAL REPRESSOR ALLR"/>
    <property type="match status" value="1"/>
</dbReference>
<evidence type="ECO:0000256" key="3">
    <source>
        <dbReference type="ARBA" id="ARBA00023163"/>
    </source>
</evidence>
<dbReference type="EMBL" id="CP141614">
    <property type="protein sequence ID" value="WRP13828.1"/>
    <property type="molecule type" value="Genomic_DNA"/>
</dbReference>
<dbReference type="Gene3D" id="1.10.10.10">
    <property type="entry name" value="Winged helix-like DNA-binding domain superfamily/Winged helix DNA-binding domain"/>
    <property type="match status" value="1"/>
</dbReference>
<dbReference type="InterPro" id="IPR036390">
    <property type="entry name" value="WH_DNA-bd_sf"/>
</dbReference>
<dbReference type="SUPFAM" id="SSF46785">
    <property type="entry name" value="Winged helix' DNA-binding domain"/>
    <property type="match status" value="1"/>
</dbReference>
<feature type="region of interest" description="Disordered" evidence="4">
    <location>
        <begin position="1"/>
        <end position="31"/>
    </location>
</feature>
<dbReference type="InterPro" id="IPR005471">
    <property type="entry name" value="Tscrpt_reg_IclR_N"/>
</dbReference>
<dbReference type="SMART" id="SM00346">
    <property type="entry name" value="HTH_ICLR"/>
    <property type="match status" value="1"/>
</dbReference>
<feature type="domain" description="HTH iclR-type" evidence="5">
    <location>
        <begin position="41"/>
        <end position="105"/>
    </location>
</feature>
<evidence type="ECO:0000256" key="4">
    <source>
        <dbReference type="SAM" id="MobiDB-lite"/>
    </source>
</evidence>
<evidence type="ECO:0000259" key="6">
    <source>
        <dbReference type="PROSITE" id="PS51078"/>
    </source>
</evidence>
<dbReference type="PANTHER" id="PTHR30136">
    <property type="entry name" value="HELIX-TURN-HELIX TRANSCRIPTIONAL REGULATOR, ICLR FAMILY"/>
    <property type="match status" value="1"/>
</dbReference>
<accession>A0ABZ1BMV0</accession>